<accession>H2IWU5</accession>
<evidence type="ECO:0000256" key="1">
    <source>
        <dbReference type="SAM" id="Phobius"/>
    </source>
</evidence>
<feature type="transmembrane region" description="Helical" evidence="1">
    <location>
        <begin position="36"/>
        <end position="54"/>
    </location>
</feature>
<dbReference type="KEGG" id="raq:Rahaq2_0849"/>
<name>H2IWU5_RAHAC</name>
<keyword evidence="3" id="KW-1185">Reference proteome</keyword>
<evidence type="ECO:0000313" key="2">
    <source>
        <dbReference type="EMBL" id="AEX50757.1"/>
    </source>
</evidence>
<proteinExistence type="predicted"/>
<dbReference type="EMBL" id="CP003244">
    <property type="protein sequence ID" value="AEX50757.1"/>
    <property type="molecule type" value="Genomic_DNA"/>
</dbReference>
<keyword evidence="1" id="KW-0472">Membrane</keyword>
<sequence length="60" mass="6827">MFKSLISLLLSDILFPIVIISSWLLCIYIFPSYGVLIGAASVIIWILIFAKLTSKFDKYK</sequence>
<dbReference type="AlphaFoldDB" id="H2IWU5"/>
<reference evidence="3" key="2">
    <citation type="submission" date="2012-01" db="EMBL/GenBank/DDBJ databases">
        <title>Complete sequence of chromosome of Rahnella aquatilis CIP 78.65.</title>
        <authorList>
            <person name="Lucas S."/>
            <person name="Han J."/>
            <person name="Lapidus A."/>
            <person name="Cheng J.-F."/>
            <person name="Goodwin L."/>
            <person name="Pitluck S."/>
            <person name="Peters L."/>
            <person name="Ovchinnikova G."/>
            <person name="Held B."/>
            <person name="Detter J.C."/>
            <person name="Han C."/>
            <person name="Tapia R."/>
            <person name="Land M."/>
            <person name="Hauser L."/>
            <person name="Kyrpides N."/>
            <person name="Ivanova N."/>
            <person name="Pagani I."/>
            <person name="Sobecky P."/>
            <person name="Martinez R."/>
            <person name="Woyke T."/>
        </authorList>
    </citation>
    <scope>NUCLEOTIDE SEQUENCE [LARGE SCALE GENOMIC DNA]</scope>
    <source>
        <strain evidence="3">ATCC 33071 / DSM 4594 / JCM 1683 / NBRC 105701 / NCIMB 13365 / CIP 78.65</strain>
    </source>
</reference>
<reference evidence="2 3" key="1">
    <citation type="journal article" date="2012" name="J. Bacteriol.">
        <title>Complete Genome Sequence of Rahnella aquatilis CIP 78.65.</title>
        <authorList>
            <person name="Martinez R.J."/>
            <person name="Bruce D."/>
            <person name="Detter C."/>
            <person name="Goodwin L.A."/>
            <person name="Han J."/>
            <person name="Han C.S."/>
            <person name="Held B."/>
            <person name="Land M.L."/>
            <person name="Mikhailova N."/>
            <person name="Nolan M."/>
            <person name="Pennacchio L."/>
            <person name="Pitluck S."/>
            <person name="Tapia R."/>
            <person name="Woyke T."/>
            <person name="Sobecky P.A."/>
        </authorList>
    </citation>
    <scope>NUCLEOTIDE SEQUENCE [LARGE SCALE GENOMIC DNA]</scope>
    <source>
        <strain evidence="3">ATCC 33071 / DSM 4594 / JCM 1683 / NBRC 105701 / NCIMB 13365 / CIP 78.65</strain>
    </source>
</reference>
<keyword evidence="1" id="KW-0812">Transmembrane</keyword>
<keyword evidence="1" id="KW-1133">Transmembrane helix</keyword>
<dbReference type="Proteomes" id="UP000009010">
    <property type="component" value="Chromosome"/>
</dbReference>
<gene>
    <name evidence="2" type="ordered locus">Rahaq2_0849</name>
</gene>
<evidence type="ECO:0000313" key="3">
    <source>
        <dbReference type="Proteomes" id="UP000009010"/>
    </source>
</evidence>
<protein>
    <submittedName>
        <fullName evidence="2">Uncharacterized protein</fullName>
    </submittedName>
</protein>
<dbReference type="HOGENOM" id="CLU_209201_0_0_6"/>
<feature type="transmembrane region" description="Helical" evidence="1">
    <location>
        <begin position="7"/>
        <end position="30"/>
    </location>
</feature>
<organism evidence="2 3">
    <name type="scientific">Rahnella aquatilis (strain ATCC 33071 / DSM 4594 / JCM 1683 / NBRC 105701 / NCIMB 13365 / CIP 78.65)</name>
    <dbReference type="NCBI Taxonomy" id="745277"/>
    <lineage>
        <taxon>Bacteria</taxon>
        <taxon>Pseudomonadati</taxon>
        <taxon>Pseudomonadota</taxon>
        <taxon>Gammaproteobacteria</taxon>
        <taxon>Enterobacterales</taxon>
        <taxon>Yersiniaceae</taxon>
        <taxon>Rahnella</taxon>
    </lineage>
</organism>